<evidence type="ECO:0000256" key="1">
    <source>
        <dbReference type="SAM" id="SignalP"/>
    </source>
</evidence>
<organism evidence="2 3">
    <name type="scientific">Kosakonia sacchari</name>
    <dbReference type="NCBI Taxonomy" id="1158459"/>
    <lineage>
        <taxon>Bacteria</taxon>
        <taxon>Pseudomonadati</taxon>
        <taxon>Pseudomonadota</taxon>
        <taxon>Gammaproteobacteria</taxon>
        <taxon>Enterobacterales</taxon>
        <taxon>Enterobacteriaceae</taxon>
        <taxon>Kosakonia</taxon>
    </lineage>
</organism>
<comment type="caution">
    <text evidence="2">The sequence shown here is derived from an EMBL/GenBank/DDBJ whole genome shotgun (WGS) entry which is preliminary data.</text>
</comment>
<feature type="signal peptide" evidence="1">
    <location>
        <begin position="1"/>
        <end position="26"/>
    </location>
</feature>
<dbReference type="GeneID" id="23847223"/>
<dbReference type="Proteomes" id="UP000183569">
    <property type="component" value="Unassembled WGS sequence"/>
</dbReference>
<sequence>MAQMRKYYWPLWVGLVFAVVANSAYAMPAPEADKVIQHGLPEQPEALVKTTQALFQEFVKTKNVTSLIFYSYGMLRQANHFSAVNDFIHASEYAKTGFFYLDEAVDSHDENPRIRYLRARIDAYLPAVIGRCVVTLDDTERLLKEKNVFEKAIVEHIEYMRYRALVNCNQHQQAELLMEKIKTQTAVAAKFLSPNFHTEPELDMNEVSQVVIPLLKGE</sequence>
<dbReference type="AlphaFoldDB" id="A0A1G4XEE6"/>
<name>A0A1G4XEE6_9ENTR</name>
<gene>
    <name evidence="2" type="ORF">SAMN02927897_00591</name>
</gene>
<dbReference type="EMBL" id="FMUI01000002">
    <property type="protein sequence ID" value="SCX39557.1"/>
    <property type="molecule type" value="Genomic_DNA"/>
</dbReference>
<evidence type="ECO:0000313" key="2">
    <source>
        <dbReference type="EMBL" id="SCX39557.1"/>
    </source>
</evidence>
<accession>A0A1G4XEE6</accession>
<proteinExistence type="predicted"/>
<dbReference type="RefSeq" id="WP_017456252.1">
    <property type="nucleotide sequence ID" value="NZ_FMUI01000002.1"/>
</dbReference>
<feature type="chain" id="PRO_5032530915" evidence="1">
    <location>
        <begin position="27"/>
        <end position="218"/>
    </location>
</feature>
<reference evidence="2 3" key="1">
    <citation type="submission" date="2016-10" db="EMBL/GenBank/DDBJ databases">
        <authorList>
            <person name="Varghese N."/>
            <person name="Submissions S."/>
        </authorList>
    </citation>
    <scope>NUCLEOTIDE SEQUENCE [LARGE SCALE GENOMIC DNA]</scope>
    <source>
        <strain evidence="2 3">CGMCC 1.12102</strain>
    </source>
</reference>
<evidence type="ECO:0000313" key="3">
    <source>
        <dbReference type="Proteomes" id="UP000183569"/>
    </source>
</evidence>
<protein>
    <submittedName>
        <fullName evidence="2">Uncharacterized protein</fullName>
    </submittedName>
</protein>
<keyword evidence="1" id="KW-0732">Signal</keyword>